<dbReference type="GO" id="GO:0005507">
    <property type="term" value="F:copper ion binding"/>
    <property type="evidence" value="ECO:0007669"/>
    <property type="project" value="InterPro"/>
</dbReference>
<evidence type="ECO:0000313" key="8">
    <source>
        <dbReference type="Proteomes" id="UP000264071"/>
    </source>
</evidence>
<evidence type="ECO:0000259" key="6">
    <source>
        <dbReference type="Pfam" id="PF00127"/>
    </source>
</evidence>
<evidence type="ECO:0000256" key="3">
    <source>
        <dbReference type="ARBA" id="ARBA00022982"/>
    </source>
</evidence>
<keyword evidence="2" id="KW-0479">Metal-binding</keyword>
<dbReference type="SUPFAM" id="SSF49503">
    <property type="entry name" value="Cupredoxins"/>
    <property type="match status" value="1"/>
</dbReference>
<dbReference type="InterPro" id="IPR000923">
    <property type="entry name" value="BlueCu_1"/>
</dbReference>
<dbReference type="InterPro" id="IPR008972">
    <property type="entry name" value="Cupredoxin"/>
</dbReference>
<keyword evidence="3" id="KW-0249">Electron transport</keyword>
<reference evidence="7 8" key="1">
    <citation type="journal article" date="2018" name="Nat. Biotechnol.">
        <title>A standardized bacterial taxonomy based on genome phylogeny substantially revises the tree of life.</title>
        <authorList>
            <person name="Parks D.H."/>
            <person name="Chuvochina M."/>
            <person name="Waite D.W."/>
            <person name="Rinke C."/>
            <person name="Skarshewski A."/>
            <person name="Chaumeil P.A."/>
            <person name="Hugenholtz P."/>
        </authorList>
    </citation>
    <scope>NUCLEOTIDE SEQUENCE [LARGE SCALE GENOMIC DNA]</scope>
    <source>
        <strain evidence="7">UBA8844</strain>
    </source>
</reference>
<dbReference type="InterPro" id="IPR028871">
    <property type="entry name" value="BlueCu_1_BS"/>
</dbReference>
<dbReference type="Pfam" id="PF00127">
    <property type="entry name" value="Copper-bind"/>
    <property type="match status" value="1"/>
</dbReference>
<accession>A0A3D4V584</accession>
<evidence type="ECO:0000256" key="5">
    <source>
        <dbReference type="SAM" id="SignalP"/>
    </source>
</evidence>
<dbReference type="EMBL" id="DPIY01000004">
    <property type="protein sequence ID" value="HCT56251.1"/>
    <property type="molecule type" value="Genomic_DNA"/>
</dbReference>
<evidence type="ECO:0000256" key="4">
    <source>
        <dbReference type="ARBA" id="ARBA00023008"/>
    </source>
</evidence>
<dbReference type="PROSITE" id="PS00196">
    <property type="entry name" value="COPPER_BLUE"/>
    <property type="match status" value="1"/>
</dbReference>
<organism evidence="7 8">
    <name type="scientific">Gemmatimonas aurantiaca</name>
    <dbReference type="NCBI Taxonomy" id="173480"/>
    <lineage>
        <taxon>Bacteria</taxon>
        <taxon>Pseudomonadati</taxon>
        <taxon>Gemmatimonadota</taxon>
        <taxon>Gemmatimonadia</taxon>
        <taxon>Gemmatimonadales</taxon>
        <taxon>Gemmatimonadaceae</taxon>
        <taxon>Gemmatimonas</taxon>
    </lineage>
</organism>
<feature type="domain" description="Blue (type 1) copper" evidence="6">
    <location>
        <begin position="74"/>
        <end position="159"/>
    </location>
</feature>
<name>A0A3D4V584_9BACT</name>
<keyword evidence="5" id="KW-0732">Signal</keyword>
<proteinExistence type="predicted"/>
<comment type="caution">
    <text evidence="7">The sequence shown here is derived from an EMBL/GenBank/DDBJ whole genome shotgun (WGS) entry which is preliminary data.</text>
</comment>
<dbReference type="Proteomes" id="UP000264071">
    <property type="component" value="Unassembled WGS sequence"/>
</dbReference>
<feature type="signal peptide" evidence="5">
    <location>
        <begin position="1"/>
        <end position="34"/>
    </location>
</feature>
<protein>
    <recommendedName>
        <fullName evidence="6">Blue (type 1) copper domain-containing protein</fullName>
    </recommendedName>
</protein>
<feature type="chain" id="PRO_5017801191" description="Blue (type 1) copper domain-containing protein" evidence="5">
    <location>
        <begin position="35"/>
        <end position="160"/>
    </location>
</feature>
<dbReference type="AlphaFoldDB" id="A0A3D4V584"/>
<dbReference type="Gene3D" id="2.60.40.420">
    <property type="entry name" value="Cupredoxins - blue copper proteins"/>
    <property type="match status" value="1"/>
</dbReference>
<keyword evidence="4" id="KW-0186">Copper</keyword>
<sequence length="160" mass="16459">MRAYRSNSPSFVRFRSATTLFGALPFAASLMLSACGGGSADQGAENAAPPAAAPAAAPAPTGNVITIEMITDDSGNYFKPKTVSAKPGDVLKFVLVTGVHNVHFLPDSNANAANLPPMSGFAQLPGQAIEVPVTMGPGTYFFQCDPHALLGMVGHVTVEP</sequence>
<dbReference type="GO" id="GO:0009055">
    <property type="term" value="F:electron transfer activity"/>
    <property type="evidence" value="ECO:0007669"/>
    <property type="project" value="InterPro"/>
</dbReference>
<evidence type="ECO:0000256" key="1">
    <source>
        <dbReference type="ARBA" id="ARBA00022448"/>
    </source>
</evidence>
<evidence type="ECO:0000256" key="2">
    <source>
        <dbReference type="ARBA" id="ARBA00022723"/>
    </source>
</evidence>
<dbReference type="PROSITE" id="PS51257">
    <property type="entry name" value="PROKAR_LIPOPROTEIN"/>
    <property type="match status" value="1"/>
</dbReference>
<gene>
    <name evidence="7" type="ORF">DGD08_03455</name>
</gene>
<evidence type="ECO:0000313" key="7">
    <source>
        <dbReference type="EMBL" id="HCT56251.1"/>
    </source>
</evidence>
<keyword evidence="1" id="KW-0813">Transport</keyword>